<gene>
    <name evidence="1" type="ORF">D9613_012688</name>
</gene>
<evidence type="ECO:0000313" key="2">
    <source>
        <dbReference type="Proteomes" id="UP000521872"/>
    </source>
</evidence>
<comment type="caution">
    <text evidence="1">The sequence shown here is derived from an EMBL/GenBank/DDBJ whole genome shotgun (WGS) entry which is preliminary data.</text>
</comment>
<dbReference type="EMBL" id="JAACJL010000019">
    <property type="protein sequence ID" value="KAF4618116.1"/>
    <property type="molecule type" value="Genomic_DNA"/>
</dbReference>
<dbReference type="Proteomes" id="UP000521872">
    <property type="component" value="Unassembled WGS sequence"/>
</dbReference>
<accession>A0A8H4VPF4</accession>
<name>A0A8H4VPF4_9AGAR</name>
<dbReference type="AlphaFoldDB" id="A0A8H4VPF4"/>
<proteinExistence type="predicted"/>
<organism evidence="1 2">
    <name type="scientific">Agrocybe pediades</name>
    <dbReference type="NCBI Taxonomy" id="84607"/>
    <lineage>
        <taxon>Eukaryota</taxon>
        <taxon>Fungi</taxon>
        <taxon>Dikarya</taxon>
        <taxon>Basidiomycota</taxon>
        <taxon>Agaricomycotina</taxon>
        <taxon>Agaricomycetes</taxon>
        <taxon>Agaricomycetidae</taxon>
        <taxon>Agaricales</taxon>
        <taxon>Agaricineae</taxon>
        <taxon>Strophariaceae</taxon>
        <taxon>Agrocybe</taxon>
    </lineage>
</organism>
<keyword evidence="2" id="KW-1185">Reference proteome</keyword>
<sequence length="268" mass="29902">MDATSARSLSLFPTAAALVNATEERTKFQSFARKKATEAGFNTLASILDEFGLGSSPSIFLHAMKLTSTIISGSIALAVLHPGMFRHGDMDLYTTSTPHSHLLCDILLSFGYTALESVSLPQSIYSTKSIGCVRRYQMRSGSQHHFINVFHVNSIDQCHPTPISGVFEFISTLAMNYIAHYGIVCLYPRTTLARHGYWLYESADAQDWIDKYVERGFDLEAYNGTAGTGLGERNLYDDGVLFLPFEKDGKPKPYSVQLVEHNLRWRLL</sequence>
<reference evidence="1 2" key="1">
    <citation type="submission" date="2019-12" db="EMBL/GenBank/DDBJ databases">
        <authorList>
            <person name="Floudas D."/>
            <person name="Bentzer J."/>
            <person name="Ahren D."/>
            <person name="Johansson T."/>
            <person name="Persson P."/>
            <person name="Tunlid A."/>
        </authorList>
    </citation>
    <scope>NUCLEOTIDE SEQUENCE [LARGE SCALE GENOMIC DNA]</scope>
    <source>
        <strain evidence="1 2">CBS 102.39</strain>
    </source>
</reference>
<protein>
    <submittedName>
        <fullName evidence="1">Uncharacterized protein</fullName>
    </submittedName>
</protein>
<evidence type="ECO:0000313" key="1">
    <source>
        <dbReference type="EMBL" id="KAF4618116.1"/>
    </source>
</evidence>